<dbReference type="InterPro" id="IPR035965">
    <property type="entry name" value="PAS-like_dom_sf"/>
</dbReference>
<dbReference type="InterPro" id="IPR001610">
    <property type="entry name" value="PAC"/>
</dbReference>
<evidence type="ECO:0000259" key="4">
    <source>
        <dbReference type="PROSITE" id="PS51832"/>
    </source>
</evidence>
<feature type="domain" description="HD-GYP" evidence="4">
    <location>
        <begin position="382"/>
        <end position="576"/>
    </location>
</feature>
<dbReference type="SUPFAM" id="SSF55785">
    <property type="entry name" value="PYP-like sensor domain (PAS domain)"/>
    <property type="match status" value="1"/>
</dbReference>
<keyword evidence="1" id="KW-0812">Transmembrane</keyword>
<dbReference type="PANTHER" id="PTHR45228:SF1">
    <property type="entry name" value="CYCLIC DI-GMP PHOSPHODIESTERASE TM_0186"/>
    <property type="match status" value="1"/>
</dbReference>
<dbReference type="InterPro" id="IPR000160">
    <property type="entry name" value="GGDEF_dom"/>
</dbReference>
<feature type="domain" description="GGDEF" evidence="3">
    <location>
        <begin position="257"/>
        <end position="391"/>
    </location>
</feature>
<protein>
    <submittedName>
        <fullName evidence="5">Diguanylate cyclase</fullName>
    </submittedName>
</protein>
<dbReference type="Pfam" id="PF13487">
    <property type="entry name" value="HD_5"/>
    <property type="match status" value="1"/>
</dbReference>
<feature type="transmembrane region" description="Helical" evidence="1">
    <location>
        <begin position="57"/>
        <end position="74"/>
    </location>
</feature>
<dbReference type="RefSeq" id="WP_162369889.1">
    <property type="nucleotide sequence ID" value="NZ_JAAEEH010000010.1"/>
</dbReference>
<gene>
    <name evidence="5" type="ORF">GXN74_05285</name>
</gene>
<keyword evidence="1" id="KW-0472">Membrane</keyword>
<evidence type="ECO:0000313" key="5">
    <source>
        <dbReference type="EMBL" id="NDL67160.1"/>
    </source>
</evidence>
<dbReference type="InterPro" id="IPR052020">
    <property type="entry name" value="Cyclic_di-GMP/3'3'-cGAMP_PDE"/>
</dbReference>
<dbReference type="NCBIfam" id="TIGR00229">
    <property type="entry name" value="sensory_box"/>
    <property type="match status" value="1"/>
</dbReference>
<dbReference type="SUPFAM" id="SSF55073">
    <property type="entry name" value="Nucleotide cyclase"/>
    <property type="match status" value="1"/>
</dbReference>
<dbReference type="InterPro" id="IPR037522">
    <property type="entry name" value="HD_GYP_dom"/>
</dbReference>
<dbReference type="InterPro" id="IPR043128">
    <property type="entry name" value="Rev_trsase/Diguanyl_cyclase"/>
</dbReference>
<dbReference type="Gene3D" id="3.30.450.20">
    <property type="entry name" value="PAS domain"/>
    <property type="match status" value="1"/>
</dbReference>
<keyword evidence="1" id="KW-1133">Transmembrane helix</keyword>
<dbReference type="CDD" id="cd00130">
    <property type="entry name" value="PAS"/>
    <property type="match status" value="1"/>
</dbReference>
<evidence type="ECO:0000259" key="3">
    <source>
        <dbReference type="PROSITE" id="PS50887"/>
    </source>
</evidence>
<dbReference type="Proteomes" id="UP000461585">
    <property type="component" value="Unassembled WGS sequence"/>
</dbReference>
<dbReference type="PROSITE" id="PS51832">
    <property type="entry name" value="HD_GYP"/>
    <property type="match status" value="1"/>
</dbReference>
<dbReference type="CDD" id="cd01949">
    <property type="entry name" value="GGDEF"/>
    <property type="match status" value="1"/>
</dbReference>
<dbReference type="Gene3D" id="1.10.3210.10">
    <property type="entry name" value="Hypothetical protein af1432"/>
    <property type="match status" value="1"/>
</dbReference>
<dbReference type="AlphaFoldDB" id="A0A7X5HV20"/>
<feature type="domain" description="PAC" evidence="2">
    <location>
        <begin position="176"/>
        <end position="228"/>
    </location>
</feature>
<dbReference type="InterPro" id="IPR029787">
    <property type="entry name" value="Nucleotide_cyclase"/>
</dbReference>
<dbReference type="SMART" id="SM00471">
    <property type="entry name" value="HDc"/>
    <property type="match status" value="1"/>
</dbReference>
<comment type="caution">
    <text evidence="5">The sequence shown here is derived from an EMBL/GenBank/DDBJ whole genome shotgun (WGS) entry which is preliminary data.</text>
</comment>
<sequence length="576" mass="65593">MDGRTNRIINGSNGRHAIKPWYLIPLTILGMGGVFHIQDNWRASMLLPGRVPHWAEALLLLLFATYLLFLLHGLRVKTHLLRQDQEQFSVLYQRLRESERSKSVLLDNLPGMAYRCRLDPSWTMEFVSEGCRNLTGHRPEVFLQNRNLSYADIIHPDHRDAQWDSWSRAVETRQVFQGEYPIITASGEIRWVLEHGQAVYSPQGEVEALEGLVIDITDRVRQEKEARFASRHDMLTGLYNRPYFEEIVEQADKPEQLPLSILIGDFNGLKLVNNALGHGEGDRLLGEVSRILLECCVPPGWVARTGGDEFSILLPRTDGEEAREVLRRIQEACAGYNGQRPAGTSVINLSLGYGTKTFWTESFRDIRKQAEENLYKRKLLEQKSVYSATIASIQATMLERSQETKEHAGRLSKLCLRLGRRFGFSQTQMDDLELFCTLHDIGKIGVDDRILKKPGKLTEEEWVEMRRHPEIGWRIAVSIAELAPVAELILSHHERWDGKGYPRGLAGEDIPLLARILSVVDAYDAMTEDRVYRKALSREEALRELERNAGTQFDPAVVRALVDHVLPEEDAKGGSD</sequence>
<dbReference type="InterPro" id="IPR003607">
    <property type="entry name" value="HD/PDEase_dom"/>
</dbReference>
<dbReference type="NCBIfam" id="TIGR00254">
    <property type="entry name" value="GGDEF"/>
    <property type="match status" value="1"/>
</dbReference>
<keyword evidence="6" id="KW-1185">Reference proteome</keyword>
<organism evidence="5 6">
    <name type="scientific">Anaerotalea alkaliphila</name>
    <dbReference type="NCBI Taxonomy" id="2662126"/>
    <lineage>
        <taxon>Bacteria</taxon>
        <taxon>Bacillati</taxon>
        <taxon>Bacillota</taxon>
        <taxon>Clostridia</taxon>
        <taxon>Eubacteriales</taxon>
        <taxon>Anaerotalea</taxon>
    </lineage>
</organism>
<dbReference type="Pfam" id="PF00990">
    <property type="entry name" value="GGDEF"/>
    <property type="match status" value="1"/>
</dbReference>
<evidence type="ECO:0000259" key="2">
    <source>
        <dbReference type="PROSITE" id="PS50113"/>
    </source>
</evidence>
<dbReference type="EMBL" id="JAAEEH010000010">
    <property type="protein sequence ID" value="NDL67160.1"/>
    <property type="molecule type" value="Genomic_DNA"/>
</dbReference>
<dbReference type="SUPFAM" id="SSF109604">
    <property type="entry name" value="HD-domain/PDEase-like"/>
    <property type="match status" value="1"/>
</dbReference>
<dbReference type="PROSITE" id="PS50113">
    <property type="entry name" value="PAC"/>
    <property type="match status" value="1"/>
</dbReference>
<dbReference type="Pfam" id="PF08447">
    <property type="entry name" value="PAS_3"/>
    <property type="match status" value="1"/>
</dbReference>
<dbReference type="PANTHER" id="PTHR45228">
    <property type="entry name" value="CYCLIC DI-GMP PHOSPHODIESTERASE TM_0186-RELATED"/>
    <property type="match status" value="1"/>
</dbReference>
<dbReference type="CDD" id="cd00077">
    <property type="entry name" value="HDc"/>
    <property type="match status" value="1"/>
</dbReference>
<dbReference type="InterPro" id="IPR000014">
    <property type="entry name" value="PAS"/>
</dbReference>
<feature type="transmembrane region" description="Helical" evidence="1">
    <location>
        <begin position="21"/>
        <end position="37"/>
    </location>
</feature>
<dbReference type="InterPro" id="IPR013655">
    <property type="entry name" value="PAS_fold_3"/>
</dbReference>
<accession>A0A7X5HV20</accession>
<proteinExistence type="predicted"/>
<evidence type="ECO:0000256" key="1">
    <source>
        <dbReference type="SAM" id="Phobius"/>
    </source>
</evidence>
<reference evidence="5 6" key="1">
    <citation type="submission" date="2020-01" db="EMBL/GenBank/DDBJ databases">
        <title>Anaeroalcalibacter tamaniensis gen. nov., sp. nov., moderately halophilic strictly anaerobic fermenter bacterium from mud volcano of Taman peninsula.</title>
        <authorList>
            <person name="Frolova A."/>
            <person name="Merkel A.Y."/>
            <person name="Slobodkin A.I."/>
        </authorList>
    </citation>
    <scope>NUCLEOTIDE SEQUENCE [LARGE SCALE GENOMIC DNA]</scope>
    <source>
        <strain evidence="5 6">F-3ap</strain>
    </source>
</reference>
<name>A0A7X5HV20_9FIRM</name>
<dbReference type="SMART" id="SM00086">
    <property type="entry name" value="PAC"/>
    <property type="match status" value="1"/>
</dbReference>
<dbReference type="InterPro" id="IPR000700">
    <property type="entry name" value="PAS-assoc_C"/>
</dbReference>
<dbReference type="Gene3D" id="3.30.70.270">
    <property type="match status" value="1"/>
</dbReference>
<dbReference type="SMART" id="SM00267">
    <property type="entry name" value="GGDEF"/>
    <property type="match status" value="1"/>
</dbReference>
<evidence type="ECO:0000313" key="6">
    <source>
        <dbReference type="Proteomes" id="UP000461585"/>
    </source>
</evidence>
<dbReference type="PROSITE" id="PS50887">
    <property type="entry name" value="GGDEF"/>
    <property type="match status" value="1"/>
</dbReference>